<keyword evidence="2" id="KW-0444">Lipid biosynthesis</keyword>
<dbReference type="GO" id="GO:0006629">
    <property type="term" value="P:lipid metabolic process"/>
    <property type="evidence" value="ECO:0007669"/>
    <property type="project" value="UniProtKB-KW"/>
</dbReference>
<reference evidence="12" key="1">
    <citation type="submission" date="2016-10" db="EMBL/GenBank/DDBJ databases">
        <authorList>
            <person name="Varghese N."/>
            <person name="Submissions S."/>
        </authorList>
    </citation>
    <scope>NUCLEOTIDE SEQUENCE [LARGE SCALE GENOMIC DNA]</scope>
    <source>
        <strain evidence="12">DSM 21424</strain>
    </source>
</reference>
<dbReference type="RefSeq" id="WP_090109469.1">
    <property type="nucleotide sequence ID" value="NZ_FNAT01000001.1"/>
</dbReference>
<evidence type="ECO:0000256" key="4">
    <source>
        <dbReference type="ARBA" id="ARBA00023098"/>
    </source>
</evidence>
<dbReference type="Proteomes" id="UP000198922">
    <property type="component" value="Unassembled WGS sequence"/>
</dbReference>
<proteinExistence type="inferred from homology"/>
<sequence length="253" mass="28061">MIVTRPQLTVRLARDADDILAAARLRYAVFVEELGGTGAGVDHAARVERDRFDAVAEHLLLVDEARPAGDQVVGLYRLLSQEGAAQIGQFYSEDEFDLRPLHRSGRRLLELGRSCLHPDYRGGGAMFRLWQGLAEHVERRGVELLFGTASFPGTRIADVAGSLSLLHRAHLAPEELRVISRDQPAPDLLPEERVDRAAAMRAMPALIKAYLRLGGQVGQGVFIDHDFNCMDVCMLLDLSRVDARQTALYRTPQ</sequence>
<comment type="catalytic activity">
    <reaction evidence="10">
        <text>a (3R)-hydroxyacyl-[ACP] + L-ornithine = a lyso-ornithine lipid + holo-[ACP] + H(+)</text>
        <dbReference type="Rhea" id="RHEA:20633"/>
        <dbReference type="Rhea" id="RHEA-COMP:9685"/>
        <dbReference type="Rhea" id="RHEA-COMP:9945"/>
        <dbReference type="ChEBI" id="CHEBI:15378"/>
        <dbReference type="ChEBI" id="CHEBI:46911"/>
        <dbReference type="ChEBI" id="CHEBI:64479"/>
        <dbReference type="ChEBI" id="CHEBI:78827"/>
        <dbReference type="ChEBI" id="CHEBI:138482"/>
        <dbReference type="EC" id="2.3.2.30"/>
    </reaction>
    <physiologicalReaction direction="left-to-right" evidence="10">
        <dbReference type="Rhea" id="RHEA:20634"/>
    </physiologicalReaction>
</comment>
<dbReference type="PANTHER" id="PTHR37323:SF1">
    <property type="entry name" value="L-ORNITHINE N(ALPHA)-ACYLTRANSFERASE"/>
    <property type="match status" value="1"/>
</dbReference>
<name>A0A1G7A3Q7_9RHOB</name>
<evidence type="ECO:0000256" key="5">
    <source>
        <dbReference type="ARBA" id="ARBA00023315"/>
    </source>
</evidence>
<gene>
    <name evidence="11" type="ORF">SAMN04488567_0790</name>
</gene>
<comment type="function">
    <text evidence="9">Catalyzes the first step in the biosynthesis of ornithine lipids, which are phosphorus-free membrane lipids. Catalyzes the 3-hydroxyacyl-acyl carrier protein-dependent acylation of ornithine to form lyso-ornithine lipid (LOL).</text>
</comment>
<evidence type="ECO:0000256" key="6">
    <source>
        <dbReference type="ARBA" id="ARBA00038095"/>
    </source>
</evidence>
<keyword evidence="5" id="KW-0012">Acyltransferase</keyword>
<protein>
    <recommendedName>
        <fullName evidence="8">L-ornithine N(alpha)-acyltransferase</fullName>
        <ecNumber evidence="7">2.3.2.30</ecNumber>
    </recommendedName>
</protein>
<dbReference type="InterPro" id="IPR052351">
    <property type="entry name" value="Ornithine_N-alpha-AT"/>
</dbReference>
<organism evidence="11 12">
    <name type="scientific">Limimaricola pyoseonensis</name>
    <dbReference type="NCBI Taxonomy" id="521013"/>
    <lineage>
        <taxon>Bacteria</taxon>
        <taxon>Pseudomonadati</taxon>
        <taxon>Pseudomonadota</taxon>
        <taxon>Alphaproteobacteria</taxon>
        <taxon>Rhodobacterales</taxon>
        <taxon>Paracoccaceae</taxon>
        <taxon>Limimaricola</taxon>
    </lineage>
</organism>
<evidence type="ECO:0000256" key="10">
    <source>
        <dbReference type="ARBA" id="ARBA00047785"/>
    </source>
</evidence>
<evidence type="ECO:0000256" key="1">
    <source>
        <dbReference type="ARBA" id="ARBA00005189"/>
    </source>
</evidence>
<dbReference type="GO" id="GO:0043810">
    <property type="term" value="F:ornithine-acyl [acyl carrier protein] N-acyltransferase activity"/>
    <property type="evidence" value="ECO:0007669"/>
    <property type="project" value="UniProtKB-EC"/>
</dbReference>
<dbReference type="EC" id="2.3.2.30" evidence="7"/>
<keyword evidence="3" id="KW-0808">Transferase</keyword>
<dbReference type="EMBL" id="FNAT01000001">
    <property type="protein sequence ID" value="SDE09167.1"/>
    <property type="molecule type" value="Genomic_DNA"/>
</dbReference>
<evidence type="ECO:0000313" key="12">
    <source>
        <dbReference type="Proteomes" id="UP000198922"/>
    </source>
</evidence>
<dbReference type="InterPro" id="IPR016181">
    <property type="entry name" value="Acyl_CoA_acyltransferase"/>
</dbReference>
<keyword evidence="12" id="KW-1185">Reference proteome</keyword>
<comment type="similarity">
    <text evidence="6">Belongs to the acetyltransferase family. OlsB subfamily.</text>
</comment>
<dbReference type="PANTHER" id="PTHR37323">
    <property type="entry name" value="GCN5-RELATED N-ACETYLTRANSFERASE"/>
    <property type="match status" value="1"/>
</dbReference>
<dbReference type="OrthoDB" id="9787072at2"/>
<dbReference type="AlphaFoldDB" id="A0A1G7A3Q7"/>
<evidence type="ECO:0000256" key="9">
    <source>
        <dbReference type="ARBA" id="ARBA00045724"/>
    </source>
</evidence>
<accession>A0A1G7A3Q7</accession>
<evidence type="ECO:0000256" key="2">
    <source>
        <dbReference type="ARBA" id="ARBA00022516"/>
    </source>
</evidence>
<evidence type="ECO:0000256" key="7">
    <source>
        <dbReference type="ARBA" id="ARBA00039058"/>
    </source>
</evidence>
<dbReference type="SUPFAM" id="SSF55729">
    <property type="entry name" value="Acyl-CoA N-acyltransferases (Nat)"/>
    <property type="match status" value="1"/>
</dbReference>
<keyword evidence="4" id="KW-0443">Lipid metabolism</keyword>
<dbReference type="Gene3D" id="3.40.630.30">
    <property type="match status" value="1"/>
</dbReference>
<dbReference type="Pfam" id="PF13444">
    <property type="entry name" value="Acetyltransf_5"/>
    <property type="match status" value="1"/>
</dbReference>
<evidence type="ECO:0000256" key="3">
    <source>
        <dbReference type="ARBA" id="ARBA00022679"/>
    </source>
</evidence>
<dbReference type="STRING" id="521013.SAMN04488567_0790"/>
<comment type="pathway">
    <text evidence="1">Lipid metabolism.</text>
</comment>
<evidence type="ECO:0000256" key="8">
    <source>
        <dbReference type="ARBA" id="ARBA00039866"/>
    </source>
</evidence>
<evidence type="ECO:0000313" key="11">
    <source>
        <dbReference type="EMBL" id="SDE09167.1"/>
    </source>
</evidence>